<reference evidence="5 6" key="1">
    <citation type="submission" date="2019-04" db="EMBL/GenBank/DDBJ databases">
        <title>Streptomyces oryziradicis sp. nov., a novel actinomycete isolated from rhizosphere soil of rice (Oryza sativa L.).</title>
        <authorList>
            <person name="Li C."/>
        </authorList>
    </citation>
    <scope>NUCLEOTIDE SEQUENCE [LARGE SCALE GENOMIC DNA]</scope>
    <source>
        <strain evidence="5 6">NEAU-C40</strain>
    </source>
</reference>
<feature type="domain" description="Alpha-L-rhamnosidase C-terminal" evidence="4">
    <location>
        <begin position="637"/>
        <end position="703"/>
    </location>
</feature>
<gene>
    <name evidence="5" type="ORF">FCI23_32165</name>
</gene>
<dbReference type="InterPro" id="IPR035398">
    <property type="entry name" value="Bac_rhamnosid_C"/>
</dbReference>
<dbReference type="GO" id="GO:0005975">
    <property type="term" value="P:carbohydrate metabolic process"/>
    <property type="evidence" value="ECO:0007669"/>
    <property type="project" value="InterPro"/>
</dbReference>
<organism evidence="5 6">
    <name type="scientific">Actinacidiphila oryziradicis</name>
    <dbReference type="NCBI Taxonomy" id="2571141"/>
    <lineage>
        <taxon>Bacteria</taxon>
        <taxon>Bacillati</taxon>
        <taxon>Actinomycetota</taxon>
        <taxon>Actinomycetes</taxon>
        <taxon>Kitasatosporales</taxon>
        <taxon>Streptomycetaceae</taxon>
        <taxon>Actinacidiphila</taxon>
    </lineage>
</organism>
<dbReference type="RefSeq" id="WP_136727555.1">
    <property type="nucleotide sequence ID" value="NZ_SUMC01000040.1"/>
</dbReference>
<keyword evidence="2" id="KW-0732">Signal</keyword>
<dbReference type="Pfam" id="PF17389">
    <property type="entry name" value="Bac_rhamnosid6H"/>
    <property type="match status" value="1"/>
</dbReference>
<feature type="region of interest" description="Disordered" evidence="1">
    <location>
        <begin position="73"/>
        <end position="92"/>
    </location>
</feature>
<dbReference type="PANTHER" id="PTHR34987:SF5">
    <property type="entry name" value="ALPHA-RHAMNOSIDASE"/>
    <property type="match status" value="1"/>
</dbReference>
<dbReference type="Pfam" id="PF17390">
    <property type="entry name" value="Bac_rhamnosid_C"/>
    <property type="match status" value="1"/>
</dbReference>
<dbReference type="OrthoDB" id="9815108at2"/>
<dbReference type="InterPro" id="IPR035396">
    <property type="entry name" value="Bac_rhamnosid6H"/>
</dbReference>
<dbReference type="AlphaFoldDB" id="A0A4V5N0F6"/>
<feature type="signal peptide" evidence="2">
    <location>
        <begin position="1"/>
        <end position="32"/>
    </location>
</feature>
<sequence>MNRKHWRIPRRQAGGAIAALALVVAIAGSAQAARPDGDHRLQPKSPWSDPTYTPTPGDWQPYVLAPSGHTVRPVSVSSADPRGGSIAGDPKAALGGKPTVSLVGTGPRTTSPLLTLDFGKEVGGEIQVHVLSASSPAPQLHVCFSESKAEEALTPAQNNGEAAYAPGCDTANIWNGYPGVAYTSDSDSHTLPLTGSTALPATVKDTQPRGGFRYATLFLDGPGTITLNDISLDYQAAPLQAHPADYKGWFLSSSNELNKLWYAGAYTVQSDTWMSNTAKSWPYTAGESDQSDAQVPHADASKEVIFDAAKRDRVVWQGDLAVEAPVTYLSTDDVSAVDNSLTSLAAQQLPDGYVPAESLVGQHNLDEERTYGEYVTWFVYNAYEHWLYTGDRSYLAANWSALTKAMNWLESVRAQDPQGLIAFGAVGSCGHYGYSDCGHETYVNALYVRNLREMAELATELGDSSQSAIYAARATTVANAINAQLWAPTVGAYRLSREIPNAYPQDANATAILTGVASPAQAAASLSYLRKNNWSTYGSLTVSPSTPNPSISPSYEPLPSGFEAEARLGSADTTRLSQLQGEQLLQTFWGYQLSQDPGSTYWEKVDTSGQPTIGQFTSLAHGWASAPTVALTNDVLGVTPTSSAYQTFDVVPHPGDVTWSQGVVPTPHGKISASWQSSRTGFTLRTTVPGHTTARLAVPTDGARVDVTLDGRLVWNGKPVGDTQATSQDGYIYVANVPAGNHTLRAVHTSTVPTALAMVANAAPSSTFAGGSTSVQTTISGIAQGHLAATVSAAVPAGWRVTPAQQTVTLTGEGSPSSRTATLTIGVPTSAKPGSYPVEVTAATHGGVTAHDTVTVTVEPPGYDFDSGTMGWQAGQNATGVAQVTSIANRPGTCVSGGCLQVSGAQVAAASERSAYVTPAQPIDMSRASALTLDFDCWGGVPGATGYQAVVTLTGSDGSTLTKTYPVSSDIWTTLSLDLSGWSGASAVSRIEVGFRAVGTTYSPWGGDFQLDNVTWS</sequence>
<dbReference type="SUPFAM" id="SSF48208">
    <property type="entry name" value="Six-hairpin glycosidases"/>
    <property type="match status" value="1"/>
</dbReference>
<dbReference type="Proteomes" id="UP000305778">
    <property type="component" value="Unassembled WGS sequence"/>
</dbReference>
<dbReference type="Gene3D" id="1.50.10.10">
    <property type="match status" value="1"/>
</dbReference>
<name>A0A4V5N0F6_9ACTN</name>
<comment type="caution">
    <text evidence="5">The sequence shown here is derived from an EMBL/GenBank/DDBJ whole genome shotgun (WGS) entry which is preliminary data.</text>
</comment>
<feature type="domain" description="Alpha-L-rhamnosidase six-hairpin glycosidase" evidence="3">
    <location>
        <begin position="304"/>
        <end position="531"/>
    </location>
</feature>
<dbReference type="PANTHER" id="PTHR34987">
    <property type="entry name" value="C, PUTATIVE (AFU_ORTHOLOGUE AFUA_3G02880)-RELATED"/>
    <property type="match status" value="1"/>
</dbReference>
<keyword evidence="6" id="KW-1185">Reference proteome</keyword>
<evidence type="ECO:0008006" key="7">
    <source>
        <dbReference type="Google" id="ProtNLM"/>
    </source>
</evidence>
<dbReference type="Gene3D" id="2.60.420.10">
    <property type="entry name" value="Maltose phosphorylase, domain 3"/>
    <property type="match status" value="1"/>
</dbReference>
<feature type="region of interest" description="Disordered" evidence="1">
    <location>
        <begin position="31"/>
        <end position="53"/>
    </location>
</feature>
<accession>A0A4V5N0F6</accession>
<evidence type="ECO:0000313" key="5">
    <source>
        <dbReference type="EMBL" id="TKA06309.1"/>
    </source>
</evidence>
<evidence type="ECO:0000256" key="1">
    <source>
        <dbReference type="SAM" id="MobiDB-lite"/>
    </source>
</evidence>
<dbReference type="EMBL" id="SUMC01000040">
    <property type="protein sequence ID" value="TKA06309.1"/>
    <property type="molecule type" value="Genomic_DNA"/>
</dbReference>
<dbReference type="InterPro" id="IPR012341">
    <property type="entry name" value="6hp_glycosidase-like_sf"/>
</dbReference>
<feature type="chain" id="PRO_5020531853" description="Alpha-L-rhamnosidase" evidence="2">
    <location>
        <begin position="33"/>
        <end position="1017"/>
    </location>
</feature>
<dbReference type="InterPro" id="IPR008928">
    <property type="entry name" value="6-hairpin_glycosidase_sf"/>
</dbReference>
<protein>
    <recommendedName>
        <fullName evidence="7">Alpha-L-rhamnosidase</fullName>
    </recommendedName>
</protein>
<proteinExistence type="predicted"/>
<evidence type="ECO:0000259" key="4">
    <source>
        <dbReference type="Pfam" id="PF17390"/>
    </source>
</evidence>
<evidence type="ECO:0000256" key="2">
    <source>
        <dbReference type="SAM" id="SignalP"/>
    </source>
</evidence>
<evidence type="ECO:0000259" key="3">
    <source>
        <dbReference type="Pfam" id="PF17389"/>
    </source>
</evidence>
<dbReference type="Gene3D" id="2.60.120.260">
    <property type="entry name" value="Galactose-binding domain-like"/>
    <property type="match status" value="1"/>
</dbReference>
<evidence type="ECO:0000313" key="6">
    <source>
        <dbReference type="Proteomes" id="UP000305778"/>
    </source>
</evidence>